<evidence type="ECO:0000256" key="6">
    <source>
        <dbReference type="SAM" id="Phobius"/>
    </source>
</evidence>
<evidence type="ECO:0000256" key="4">
    <source>
        <dbReference type="ARBA" id="ARBA00022989"/>
    </source>
</evidence>
<evidence type="ECO:0000256" key="1">
    <source>
        <dbReference type="ARBA" id="ARBA00004141"/>
    </source>
</evidence>
<dbReference type="EMBL" id="BMIR01000010">
    <property type="protein sequence ID" value="GGE44607.1"/>
    <property type="molecule type" value="Genomic_DNA"/>
</dbReference>
<evidence type="ECO:0000256" key="2">
    <source>
        <dbReference type="ARBA" id="ARBA00022475"/>
    </source>
</evidence>
<dbReference type="InterPro" id="IPR051611">
    <property type="entry name" value="ECF_transporter_component"/>
</dbReference>
<keyword evidence="2" id="KW-1003">Cell membrane</keyword>
<dbReference type="InterPro" id="IPR003339">
    <property type="entry name" value="ABC/ECF_trnsptr_transmembrane"/>
</dbReference>
<feature type="transmembrane region" description="Helical" evidence="6">
    <location>
        <begin position="37"/>
        <end position="56"/>
    </location>
</feature>
<accession>A0A8J2YI28</accession>
<gene>
    <name evidence="7" type="primary">ykoC</name>
    <name evidence="7" type="ORF">GCM10011391_24270</name>
</gene>
<dbReference type="Proteomes" id="UP000628775">
    <property type="component" value="Unassembled WGS sequence"/>
</dbReference>
<dbReference type="PANTHER" id="PTHR34857:SF2">
    <property type="entry name" value="SLL0384 PROTEIN"/>
    <property type="match status" value="1"/>
</dbReference>
<evidence type="ECO:0000313" key="7">
    <source>
        <dbReference type="EMBL" id="GGE44607.1"/>
    </source>
</evidence>
<dbReference type="PANTHER" id="PTHR34857">
    <property type="entry name" value="SLL0384 PROTEIN"/>
    <property type="match status" value="1"/>
</dbReference>
<keyword evidence="5 6" id="KW-0472">Membrane</keyword>
<dbReference type="RefSeq" id="WP_188694199.1">
    <property type="nucleotide sequence ID" value="NZ_BMIR01000010.1"/>
</dbReference>
<comment type="caution">
    <text evidence="7">The sequence shown here is derived from an EMBL/GenBank/DDBJ whole genome shotgun (WGS) entry which is preliminary data.</text>
</comment>
<feature type="transmembrane region" description="Helical" evidence="6">
    <location>
        <begin position="62"/>
        <end position="79"/>
    </location>
</feature>
<sequence>MTPMNSALAHINPSLKLSTHLVIMILLMMTSDPRTTCLLWLLAVSTGIVFGGWRLHYLVKRLLPYLLFFVLTFWMLAAFGKGETLLWQWGWFHITQEGIQHGLTIAMRMYAFVTYSLLFTSTTDVSEFIMSLIHQCHLSPKWAYGLLAGLRFVPLFQSELQQMKAAHKIRGFQRKNWREAFIRYTLPLLTQGIRRAERVAIAMEARGFTGSKTRTYYATPQIKKKDYSYSAILLLFTLIIQLLSWQLHWLTWSWQ</sequence>
<dbReference type="Pfam" id="PF02361">
    <property type="entry name" value="CbiQ"/>
    <property type="match status" value="1"/>
</dbReference>
<feature type="transmembrane region" description="Helical" evidence="6">
    <location>
        <begin position="227"/>
        <end position="247"/>
    </location>
</feature>
<dbReference type="AlphaFoldDB" id="A0A8J2YI28"/>
<keyword evidence="8" id="KW-1185">Reference proteome</keyword>
<feature type="transmembrane region" description="Helical" evidence="6">
    <location>
        <begin position="13"/>
        <end position="30"/>
    </location>
</feature>
<dbReference type="CDD" id="cd16914">
    <property type="entry name" value="EcfT"/>
    <property type="match status" value="1"/>
</dbReference>
<keyword evidence="4 6" id="KW-1133">Transmembrane helix</keyword>
<comment type="subcellular location">
    <subcellularLocation>
        <location evidence="1">Membrane</location>
        <topology evidence="1">Multi-pass membrane protein</topology>
    </subcellularLocation>
</comment>
<proteinExistence type="predicted"/>
<name>A0A8J2YI28_9BACL</name>
<reference evidence="7" key="1">
    <citation type="journal article" date="2014" name="Int. J. Syst. Evol. Microbiol.">
        <title>Complete genome sequence of Corynebacterium casei LMG S-19264T (=DSM 44701T), isolated from a smear-ripened cheese.</title>
        <authorList>
            <consortium name="US DOE Joint Genome Institute (JGI-PGF)"/>
            <person name="Walter F."/>
            <person name="Albersmeier A."/>
            <person name="Kalinowski J."/>
            <person name="Ruckert C."/>
        </authorList>
    </citation>
    <scope>NUCLEOTIDE SEQUENCE</scope>
    <source>
        <strain evidence="7">CGMCC 1.15371</strain>
    </source>
</reference>
<evidence type="ECO:0000256" key="3">
    <source>
        <dbReference type="ARBA" id="ARBA00022692"/>
    </source>
</evidence>
<dbReference type="GO" id="GO:0005886">
    <property type="term" value="C:plasma membrane"/>
    <property type="evidence" value="ECO:0007669"/>
    <property type="project" value="UniProtKB-ARBA"/>
</dbReference>
<keyword evidence="3 6" id="KW-0812">Transmembrane</keyword>
<evidence type="ECO:0000313" key="8">
    <source>
        <dbReference type="Proteomes" id="UP000628775"/>
    </source>
</evidence>
<evidence type="ECO:0000256" key="5">
    <source>
        <dbReference type="ARBA" id="ARBA00023136"/>
    </source>
</evidence>
<reference evidence="7" key="2">
    <citation type="submission" date="2020-09" db="EMBL/GenBank/DDBJ databases">
        <authorList>
            <person name="Sun Q."/>
            <person name="Zhou Y."/>
        </authorList>
    </citation>
    <scope>NUCLEOTIDE SEQUENCE</scope>
    <source>
        <strain evidence="7">CGMCC 1.15371</strain>
    </source>
</reference>
<organism evidence="7 8">
    <name type="scientific">Pullulanibacillus camelliae</name>
    <dbReference type="NCBI Taxonomy" id="1707096"/>
    <lineage>
        <taxon>Bacteria</taxon>
        <taxon>Bacillati</taxon>
        <taxon>Bacillota</taxon>
        <taxon>Bacilli</taxon>
        <taxon>Bacillales</taxon>
        <taxon>Sporolactobacillaceae</taxon>
        <taxon>Pullulanibacillus</taxon>
    </lineage>
</organism>
<protein>
    <submittedName>
        <fullName evidence="7">Putative HMP/thiamine permease protein YkoC</fullName>
    </submittedName>
</protein>